<feature type="transmembrane region" description="Helical" evidence="5">
    <location>
        <begin position="144"/>
        <end position="165"/>
    </location>
</feature>
<dbReference type="GO" id="GO:0016020">
    <property type="term" value="C:membrane"/>
    <property type="evidence" value="ECO:0007669"/>
    <property type="project" value="UniProtKB-SubCell"/>
</dbReference>
<name>A0A0G0Q1W2_9BACT</name>
<dbReference type="InterPro" id="IPR006977">
    <property type="entry name" value="Yip1_dom"/>
</dbReference>
<keyword evidence="4 5" id="KW-0472">Membrane</keyword>
<evidence type="ECO:0000313" key="7">
    <source>
        <dbReference type="EMBL" id="KKR34088.1"/>
    </source>
</evidence>
<feature type="transmembrane region" description="Helical" evidence="5">
    <location>
        <begin position="45"/>
        <end position="63"/>
    </location>
</feature>
<dbReference type="EMBL" id="LBXN01000006">
    <property type="protein sequence ID" value="KKR34088.1"/>
    <property type="molecule type" value="Genomic_DNA"/>
</dbReference>
<feature type="transmembrane region" description="Helical" evidence="5">
    <location>
        <begin position="75"/>
        <end position="95"/>
    </location>
</feature>
<comment type="subcellular location">
    <subcellularLocation>
        <location evidence="1">Membrane</location>
        <topology evidence="1">Multi-pass membrane protein</topology>
    </subcellularLocation>
</comment>
<accession>A0A0G0Q1W2</accession>
<keyword evidence="3 5" id="KW-1133">Transmembrane helix</keyword>
<evidence type="ECO:0000256" key="2">
    <source>
        <dbReference type="ARBA" id="ARBA00022692"/>
    </source>
</evidence>
<protein>
    <recommendedName>
        <fullName evidence="6">Yip1 domain-containing protein</fullName>
    </recommendedName>
</protein>
<keyword evidence="2 5" id="KW-0812">Transmembrane</keyword>
<evidence type="ECO:0000313" key="8">
    <source>
        <dbReference type="Proteomes" id="UP000034539"/>
    </source>
</evidence>
<dbReference type="Proteomes" id="UP000034539">
    <property type="component" value="Unassembled WGS sequence"/>
</dbReference>
<sequence length="208" mass="24300">MLHFLIYFIRLFLSFLRNVRGIIYRPYETLRRVASEGKVEESLFLFALCLFYFLFASLIRTGVQNPYFLTFNLNRLSIASALSFLFSSGIIYWTGTALGGKSSFGKVSLVWSYTLIPTLFWFFTTSIFYILLPPPRTISIPGQIFSLLFIAFSAALFFWKGVLYFLTVRFTFRFDLIRITLVSLVFIPAEFLLSFLLYKLNIFRIPFI</sequence>
<evidence type="ECO:0000256" key="4">
    <source>
        <dbReference type="ARBA" id="ARBA00023136"/>
    </source>
</evidence>
<evidence type="ECO:0000256" key="1">
    <source>
        <dbReference type="ARBA" id="ARBA00004141"/>
    </source>
</evidence>
<reference evidence="7 8" key="1">
    <citation type="journal article" date="2015" name="Nature">
        <title>rRNA introns, odd ribosomes, and small enigmatic genomes across a large radiation of phyla.</title>
        <authorList>
            <person name="Brown C.T."/>
            <person name="Hug L.A."/>
            <person name="Thomas B.C."/>
            <person name="Sharon I."/>
            <person name="Castelle C.J."/>
            <person name="Singh A."/>
            <person name="Wilkins M.J."/>
            <person name="Williams K.H."/>
            <person name="Banfield J.F."/>
        </authorList>
    </citation>
    <scope>NUCLEOTIDE SEQUENCE [LARGE SCALE GENOMIC DNA]</scope>
</reference>
<feature type="domain" description="Yip1" evidence="6">
    <location>
        <begin position="21"/>
        <end position="196"/>
    </location>
</feature>
<evidence type="ECO:0000256" key="3">
    <source>
        <dbReference type="ARBA" id="ARBA00022989"/>
    </source>
</evidence>
<dbReference type="Pfam" id="PF04893">
    <property type="entry name" value="Yip1"/>
    <property type="match status" value="1"/>
</dbReference>
<evidence type="ECO:0000256" key="5">
    <source>
        <dbReference type="SAM" id="Phobius"/>
    </source>
</evidence>
<proteinExistence type="predicted"/>
<gene>
    <name evidence="7" type="ORF">UT63_C0006G0006</name>
</gene>
<evidence type="ECO:0000259" key="6">
    <source>
        <dbReference type="Pfam" id="PF04893"/>
    </source>
</evidence>
<feature type="transmembrane region" description="Helical" evidence="5">
    <location>
        <begin position="177"/>
        <end position="198"/>
    </location>
</feature>
<dbReference type="AlphaFoldDB" id="A0A0G0Q1W2"/>
<comment type="caution">
    <text evidence="7">The sequence shown here is derived from an EMBL/GenBank/DDBJ whole genome shotgun (WGS) entry which is preliminary data.</text>
</comment>
<feature type="transmembrane region" description="Helical" evidence="5">
    <location>
        <begin position="110"/>
        <end position="132"/>
    </location>
</feature>
<organism evidence="7 8">
    <name type="scientific">Candidatus Gottesmanbacteria bacterium GW2011_GWC2_39_8</name>
    <dbReference type="NCBI Taxonomy" id="1618450"/>
    <lineage>
        <taxon>Bacteria</taxon>
        <taxon>Candidatus Gottesmaniibacteriota</taxon>
    </lineage>
</organism>